<evidence type="ECO:0000313" key="2">
    <source>
        <dbReference type="EMBL" id="MXU87342.1"/>
    </source>
</evidence>
<protein>
    <submittedName>
        <fullName evidence="2">Putative secreted protein</fullName>
    </submittedName>
</protein>
<dbReference type="EMBL" id="GIFC01005259">
    <property type="protein sequence ID" value="MXU87342.1"/>
    <property type="molecule type" value="Transcribed_RNA"/>
</dbReference>
<proteinExistence type="predicted"/>
<name>A0A6B0U490_IXORI</name>
<evidence type="ECO:0000256" key="1">
    <source>
        <dbReference type="SAM" id="MobiDB-lite"/>
    </source>
</evidence>
<sequence length="96" mass="10267">MMQWLLRSWCRNRITSSFSAAAWSTLSNASRTVTGKLASVNSRPKRSNCAVPRAQAPFSVTRYSCSSRSAACSASFSLSPSESSSSFSAAAPFTSE</sequence>
<reference evidence="2" key="1">
    <citation type="submission" date="2019-12" db="EMBL/GenBank/DDBJ databases">
        <title>An insight into the sialome of adult female Ixodes ricinus ticks feeding for 6 days.</title>
        <authorList>
            <person name="Perner J."/>
            <person name="Ribeiro J.M.C."/>
        </authorList>
    </citation>
    <scope>NUCLEOTIDE SEQUENCE</scope>
    <source>
        <strain evidence="2">Semi-engorged</strain>
        <tissue evidence="2">Salivary glands</tissue>
    </source>
</reference>
<accession>A0A6B0U490</accession>
<organism evidence="2">
    <name type="scientific">Ixodes ricinus</name>
    <name type="common">Common tick</name>
    <name type="synonym">Acarus ricinus</name>
    <dbReference type="NCBI Taxonomy" id="34613"/>
    <lineage>
        <taxon>Eukaryota</taxon>
        <taxon>Metazoa</taxon>
        <taxon>Ecdysozoa</taxon>
        <taxon>Arthropoda</taxon>
        <taxon>Chelicerata</taxon>
        <taxon>Arachnida</taxon>
        <taxon>Acari</taxon>
        <taxon>Parasitiformes</taxon>
        <taxon>Ixodida</taxon>
        <taxon>Ixodoidea</taxon>
        <taxon>Ixodidae</taxon>
        <taxon>Ixodinae</taxon>
        <taxon>Ixodes</taxon>
    </lineage>
</organism>
<feature type="region of interest" description="Disordered" evidence="1">
    <location>
        <begin position="76"/>
        <end position="96"/>
    </location>
</feature>
<dbReference type="AlphaFoldDB" id="A0A6B0U490"/>